<evidence type="ECO:0000256" key="18">
    <source>
        <dbReference type="SAM" id="MobiDB-lite"/>
    </source>
</evidence>
<keyword evidence="11" id="KW-0206">Cytoskeleton</keyword>
<organism evidence="20 22">
    <name type="scientific">Clupea harengus</name>
    <name type="common">Atlantic herring</name>
    <dbReference type="NCBI Taxonomy" id="7950"/>
    <lineage>
        <taxon>Eukaryota</taxon>
        <taxon>Metazoa</taxon>
        <taxon>Chordata</taxon>
        <taxon>Craniata</taxon>
        <taxon>Vertebrata</taxon>
        <taxon>Euteleostomi</taxon>
        <taxon>Actinopterygii</taxon>
        <taxon>Neopterygii</taxon>
        <taxon>Teleostei</taxon>
        <taxon>Clupei</taxon>
        <taxon>Clupeiformes</taxon>
        <taxon>Clupeoidei</taxon>
        <taxon>Clupeidae</taxon>
        <taxon>Clupea</taxon>
    </lineage>
</organism>
<feature type="region of interest" description="Disordered" evidence="18">
    <location>
        <begin position="257"/>
        <end position="392"/>
    </location>
</feature>
<keyword evidence="10" id="KW-0234">DNA repair</keyword>
<dbReference type="PANTHER" id="PTHR21715:SF0">
    <property type="entry name" value="RH04127P"/>
    <property type="match status" value="1"/>
</dbReference>
<evidence type="ECO:0000256" key="3">
    <source>
        <dbReference type="ARBA" id="ARBA00022490"/>
    </source>
</evidence>
<dbReference type="RefSeq" id="XP_042564590.1">
    <property type="nucleotide sequence ID" value="XM_042708656.1"/>
</dbReference>
<feature type="compositionally biased region" description="Basic and acidic residues" evidence="18">
    <location>
        <begin position="360"/>
        <end position="388"/>
    </location>
</feature>
<keyword evidence="8" id="KW-0970">Cilium biogenesis/degradation</keyword>
<keyword evidence="3" id="KW-0963">Cytoplasm</keyword>
<keyword evidence="12" id="KW-0539">Nucleus</keyword>
<feature type="region of interest" description="Disordered" evidence="18">
    <location>
        <begin position="926"/>
        <end position="971"/>
    </location>
</feature>
<dbReference type="PROSITE" id="PS01159">
    <property type="entry name" value="WW_DOMAIN_1"/>
    <property type="match status" value="1"/>
</dbReference>
<protein>
    <recommendedName>
        <fullName evidence="16">Centrosomal protein of 164 kDa</fullName>
    </recommendedName>
</protein>
<name>A0A8M1KKL2_CLUHA</name>
<dbReference type="OrthoDB" id="6344460at2759"/>
<feature type="region of interest" description="Disordered" evidence="18">
    <location>
        <begin position="1533"/>
        <end position="1553"/>
    </location>
</feature>
<feature type="compositionally biased region" description="Acidic residues" evidence="18">
    <location>
        <begin position="649"/>
        <end position="661"/>
    </location>
</feature>
<evidence type="ECO:0000256" key="8">
    <source>
        <dbReference type="ARBA" id="ARBA00022794"/>
    </source>
</evidence>
<gene>
    <name evidence="21 22" type="primary">LOC105903201</name>
</gene>
<feature type="compositionally biased region" description="Acidic residues" evidence="18">
    <location>
        <begin position="499"/>
        <end position="508"/>
    </location>
</feature>
<evidence type="ECO:0000256" key="5">
    <source>
        <dbReference type="ARBA" id="ARBA00022618"/>
    </source>
</evidence>
<evidence type="ECO:0000256" key="7">
    <source>
        <dbReference type="ARBA" id="ARBA00022776"/>
    </source>
</evidence>
<evidence type="ECO:0000313" key="22">
    <source>
        <dbReference type="RefSeq" id="XP_042564591.1"/>
    </source>
</evidence>
<proteinExistence type="predicted"/>
<feature type="compositionally biased region" description="Basic and acidic residues" evidence="18">
    <location>
        <begin position="835"/>
        <end position="844"/>
    </location>
</feature>
<keyword evidence="20" id="KW-1185">Reference proteome</keyword>
<feature type="compositionally biased region" description="Basic and acidic residues" evidence="18">
    <location>
        <begin position="1577"/>
        <end position="1586"/>
    </location>
</feature>
<feature type="compositionally biased region" description="Polar residues" evidence="18">
    <location>
        <begin position="458"/>
        <end position="470"/>
    </location>
</feature>
<dbReference type="Proteomes" id="UP000515152">
    <property type="component" value="Chromosome 9"/>
</dbReference>
<evidence type="ECO:0000313" key="20">
    <source>
        <dbReference type="Proteomes" id="UP000515152"/>
    </source>
</evidence>
<feature type="compositionally biased region" description="Acidic residues" evidence="18">
    <location>
        <begin position="748"/>
        <end position="758"/>
    </location>
</feature>
<dbReference type="Pfam" id="PF00397">
    <property type="entry name" value="WW"/>
    <property type="match status" value="1"/>
</dbReference>
<feature type="region of interest" description="Disordered" evidence="18">
    <location>
        <begin position="437"/>
        <end position="618"/>
    </location>
</feature>
<feature type="compositionally biased region" description="Basic and acidic residues" evidence="18">
    <location>
        <begin position="1599"/>
        <end position="1612"/>
    </location>
</feature>
<feature type="compositionally biased region" description="Acidic residues" evidence="18">
    <location>
        <begin position="669"/>
        <end position="685"/>
    </location>
</feature>
<keyword evidence="13" id="KW-0131">Cell cycle</keyword>
<feature type="compositionally biased region" description="Basic and acidic residues" evidence="18">
    <location>
        <begin position="509"/>
        <end position="523"/>
    </location>
</feature>
<feature type="region of interest" description="Disordered" evidence="18">
    <location>
        <begin position="642"/>
        <end position="893"/>
    </location>
</feature>
<evidence type="ECO:0000256" key="4">
    <source>
        <dbReference type="ARBA" id="ARBA00022553"/>
    </source>
</evidence>
<evidence type="ECO:0000256" key="1">
    <source>
        <dbReference type="ARBA" id="ARBA00004114"/>
    </source>
</evidence>
<dbReference type="GeneID" id="105903201"/>
<keyword evidence="5" id="KW-0132">Cell division</keyword>
<evidence type="ECO:0000256" key="15">
    <source>
        <dbReference type="ARBA" id="ARBA00061715"/>
    </source>
</evidence>
<dbReference type="RefSeq" id="XP_042564591.1">
    <property type="nucleotide sequence ID" value="XM_042708657.1"/>
</dbReference>
<feature type="compositionally biased region" description="Basic and acidic residues" evidence="18">
    <location>
        <begin position="801"/>
        <end position="819"/>
    </location>
</feature>
<feature type="compositionally biased region" description="Basic and acidic residues" evidence="18">
    <location>
        <begin position="536"/>
        <end position="556"/>
    </location>
</feature>
<evidence type="ECO:0000256" key="13">
    <source>
        <dbReference type="ARBA" id="ARBA00023306"/>
    </source>
</evidence>
<dbReference type="InterPro" id="IPR001202">
    <property type="entry name" value="WW_dom"/>
</dbReference>
<evidence type="ECO:0000256" key="16">
    <source>
        <dbReference type="ARBA" id="ARBA00067900"/>
    </source>
</evidence>
<feature type="compositionally biased region" description="Acidic residues" evidence="18">
    <location>
        <begin position="726"/>
        <end position="739"/>
    </location>
</feature>
<evidence type="ECO:0000256" key="9">
    <source>
        <dbReference type="ARBA" id="ARBA00023054"/>
    </source>
</evidence>
<comment type="subunit">
    <text evidence="15">Interacts (via N-terminus) with ATRIP. Interacts with ATM, ATR and MDC1. Interacts with XPA (via N-terminus) upon UV irradiation. Interacts with CEP83, CCDC92, TTBK2, DVL3, NPHP3 and weakly with NPHP4. Interacts with DZIP1.</text>
</comment>
<comment type="subcellular location">
    <subcellularLocation>
        <location evidence="1">Cytoplasm</location>
        <location evidence="1">Cytoskeleton</location>
        <location evidence="1">Microtubule organizing center</location>
        <location evidence="1">Centrosome</location>
        <location evidence="1">Centriole</location>
    </subcellularLocation>
    <subcellularLocation>
        <location evidence="2">Nucleus</location>
    </subcellularLocation>
</comment>
<evidence type="ECO:0000313" key="21">
    <source>
        <dbReference type="RefSeq" id="XP_042564590.1"/>
    </source>
</evidence>
<evidence type="ECO:0000256" key="6">
    <source>
        <dbReference type="ARBA" id="ARBA00022763"/>
    </source>
</evidence>
<keyword evidence="9 17" id="KW-0175">Coiled coil</keyword>
<feature type="region of interest" description="Disordered" evidence="18">
    <location>
        <begin position="212"/>
        <end position="239"/>
    </location>
</feature>
<evidence type="ECO:0000256" key="2">
    <source>
        <dbReference type="ARBA" id="ARBA00004123"/>
    </source>
</evidence>
<feature type="compositionally biased region" description="Acidic residues" evidence="18">
    <location>
        <begin position="472"/>
        <end position="482"/>
    </location>
</feature>
<accession>A0A8M1KKL2</accession>
<dbReference type="GO" id="GO:0051301">
    <property type="term" value="P:cell division"/>
    <property type="evidence" value="ECO:0007669"/>
    <property type="project" value="UniProtKB-KW"/>
</dbReference>
<reference evidence="21 22" key="1">
    <citation type="submission" date="2025-04" db="UniProtKB">
        <authorList>
            <consortium name="RefSeq"/>
        </authorList>
    </citation>
    <scope>IDENTIFICATION</scope>
</reference>
<keyword evidence="6" id="KW-0227">DNA damage</keyword>
<comment type="function">
    <text evidence="14">Plays a role in microtubule organization and/or maintenance for the formation of primary cilia (PC), a microtubule-based structure that protrudes from the surface of epithelial cells. Plays a critical role in G2/M checkpoint and nuclear divisions. A key player in the DNA damage-activated ATR/ATM signaling cascade since it is required for the proper phosphorylation of H2AX, RPA, CHEK2 and CHEK1. Plays a critical role in chromosome segregation, acting as a mediator required for the maintenance of genomic stability through modulation of MDC1, RPA and CHEK1.</text>
</comment>
<feature type="compositionally biased region" description="Basic and acidic residues" evidence="18">
    <location>
        <begin position="483"/>
        <end position="492"/>
    </location>
</feature>
<feature type="compositionally biased region" description="Low complexity" evidence="18">
    <location>
        <begin position="996"/>
        <end position="1005"/>
    </location>
</feature>
<feature type="coiled-coil region" evidence="17">
    <location>
        <begin position="1289"/>
        <end position="1354"/>
    </location>
</feature>
<feature type="compositionally biased region" description="Basic and acidic residues" evidence="18">
    <location>
        <begin position="930"/>
        <end position="961"/>
    </location>
</feature>
<sequence length="1979" mass="225746">MTAAALKIGDQLILEEEYDDNYIPSDQEIEEYAREIGIDPAKEPELLWLAREGIVAPLPPEWKPCQDVTGDVYYFNFSSGQSTWDHPCDEQYRQLVVQERERAQPRPSKTVASGGKKEKKKKDKKEKKGKKKEQELKPPAVNMGVMPLNPGFGSLPAPLSSLAPLRGFGAETSIPPLRGSLLCSDGLEPLKSSLAGPLSSLGSSILETKHQEQMSLTGLGLEEEEKASDRESPCGQAQLMRNLHLDLDALGKSFQYEDSEASISAPPEELTEPELQDLVRDRSPEPGSQDLTSGQHPNTPPHRSSRAYSRNDNGEGEEKVEDEEKEEIPEEEEAYEELMRNEEEEECEGDEQEAQMDFGKNCDYKEEENDRNILGRAEESVEEPKGVEEESDEVVAIYSRGKHDSSKDLERYFLSVEVESKREEEELDSDVLERCITSEGERAAVLAEKDERKRQASDTEQANGNGSGQSEEVLEVFEGNEEEGVKNDDHVGRSVSESAVEDAEEETDVVERMHNSETPKATEDSESNQSLAARSQGEEGTRDSPKVLLETTEKQGTELYEQVDSGGYDEDAFETDLKPDIGSVNGEEDDSDILERYVMSERNNSRGGRSGEESDILERCVSENISEKGESEEVVERFLKSKDEKVLESDDGVDDDDDDVLEISVKEVVEEEEEEEEEEDDESEGDSEKKEVIEKCVEKEKMSSSEKELSGKEGVVEMDKSVQISEEAEEVEQEEESEIVEVQQDSIKEEEEENDSVGEDGVQSQEDELVKDTEQGISPDEQYVETEPRESDSDEDVLEVCVKREHQQGGDCSEKEGNEKLTPQAKGIASQGKESLLKESERPVSTRALGKAKTTPKGPALTSSDEDSEKGQASVSQEEAVEVLHRKQRTRSVIGGGQKEIPFMSLPRMERMGKLLMVHRTILPGEDTAASDHKLEALSPTDDVKREAHEEEDRSKIKVREQGPQPRQRTNFTERYLLGLDGDSFLAEQRLQLCASSPDASLSSSTHIKHGPLGEGRSSGLRKLGALPEVARRGLVRTSHASPEEDENEEENKSDLQKRRMGGEIMSRTGERQKSEEEEEKSKKQKDMEELAVEEEEVEVEEEEEEEEEEVVEEEGEEVAQKIWEKNCEERKEMEKVGGDKLRDERKLKKMDDDLMKQKTDIVKERDELKRKELNSQLEEKSTRTEEQTRPRVERATHVEEVTDRMPWGFHDKQKPTFLLKEEARRANEEEEERRMREENEAKLRALTLQLDTSRREEETRLRAESAQQLQQFRESSQREREVQQRLLIEENETKLRELQTALEEERRAERERLEAQKRRELQRLREESELELMQEKRQLQKKREETLASLELEAKTNETLREVPGGSKQQLAEYRTDLGDVLLEIREELQRDHNRKVEQFKEGQRQKLEALRLDHVEQESIQREHLRTALQEDRERVLSSHNLQLEQLKTQLEKQVQRTRLAYSKKEEEIKEQELQLEIRSKDLKTQEAMLFSQTSEIQKRRCQLGLKENEIDGLYEDLERLKIERDRAKEEAQLEKREKERLKGENHEMKAEREKLERKLELLQERCDQLSGRVSDLEQTEKRGFSSKSGRRQTKVSTRDKEMRKKDRESSSLPSDEPSLHVEDLDPPNASSTPPPSKNSENMEGLRCYISSEGMSLQRARNFLEQQSGSLSERQAVLLAARSSCFQGSVREGVNQELLKNLQQEANHLEQLRATVQKGQNLLEKKAERLTHLESSLGEELSYNDSYRHDVDRKVTFFVTESDMSSVDGHEGTDAHPTVPAKVQQLADSLQHISEQLNTVLEALGSLAQKKAPLLQNVQAPYHPQSVPLSQEHALFSGLLPVHRWPWSSARMGTSNLARTRNSFIFQKEHEDSVASNKLPSGLPMTIRGNHSPIGNYNLSGFASASEQVHSMLSTKSPEMDDQQLQSLIECNKRWLETRRKDPGIRPLFTRYRPPSSLGGLLQLGLDESNQIKVYHY</sequence>
<feature type="region of interest" description="Disordered" evidence="18">
    <location>
        <begin position="99"/>
        <end position="143"/>
    </location>
</feature>
<dbReference type="GO" id="GO:0005634">
    <property type="term" value="C:nucleus"/>
    <property type="evidence" value="ECO:0007669"/>
    <property type="project" value="UniProtKB-SubCell"/>
</dbReference>
<feature type="compositionally biased region" description="Acidic residues" evidence="18">
    <location>
        <begin position="318"/>
        <end position="354"/>
    </location>
</feature>
<evidence type="ECO:0000256" key="17">
    <source>
        <dbReference type="SAM" id="Coils"/>
    </source>
</evidence>
<dbReference type="SMART" id="SM00456">
    <property type="entry name" value="WW"/>
    <property type="match status" value="1"/>
</dbReference>
<feature type="compositionally biased region" description="Acidic residues" evidence="18">
    <location>
        <begin position="1090"/>
        <end position="1118"/>
    </location>
</feature>
<evidence type="ECO:0000256" key="12">
    <source>
        <dbReference type="ARBA" id="ARBA00023242"/>
    </source>
</evidence>
<evidence type="ECO:0000256" key="14">
    <source>
        <dbReference type="ARBA" id="ARBA00056906"/>
    </source>
</evidence>
<dbReference type="InterPro" id="IPR053233">
    <property type="entry name" value="ABRA-related"/>
</dbReference>
<evidence type="ECO:0000256" key="10">
    <source>
        <dbReference type="ARBA" id="ARBA00023204"/>
    </source>
</evidence>
<feature type="region of interest" description="Disordered" evidence="18">
    <location>
        <begin position="1576"/>
        <end position="1645"/>
    </location>
</feature>
<feature type="region of interest" description="Disordered" evidence="18">
    <location>
        <begin position="995"/>
        <end position="1119"/>
    </location>
</feature>
<feature type="domain" description="WW" evidence="19">
    <location>
        <begin position="56"/>
        <end position="89"/>
    </location>
</feature>
<keyword evidence="4" id="KW-0597">Phosphoprotein</keyword>
<feature type="compositionally biased region" description="Basic and acidic residues" evidence="18">
    <location>
        <begin position="439"/>
        <end position="457"/>
    </location>
</feature>
<dbReference type="GO" id="GO:0006281">
    <property type="term" value="P:DNA repair"/>
    <property type="evidence" value="ECO:0007669"/>
    <property type="project" value="UniProtKB-KW"/>
</dbReference>
<keyword evidence="7" id="KW-0498">Mitosis</keyword>
<evidence type="ECO:0000256" key="11">
    <source>
        <dbReference type="ARBA" id="ARBA00023212"/>
    </source>
</evidence>
<feature type="region of interest" description="Disordered" evidence="18">
    <location>
        <begin position="1164"/>
        <end position="1241"/>
    </location>
</feature>
<dbReference type="CDD" id="cd00201">
    <property type="entry name" value="WW"/>
    <property type="match status" value="1"/>
</dbReference>
<feature type="compositionally biased region" description="Basic and acidic residues" evidence="18">
    <location>
        <begin position="1069"/>
        <end position="1089"/>
    </location>
</feature>
<feature type="compositionally biased region" description="Basic and acidic residues" evidence="18">
    <location>
        <begin position="609"/>
        <end position="618"/>
    </location>
</feature>
<feature type="compositionally biased region" description="Basic and acidic residues" evidence="18">
    <location>
        <begin position="686"/>
        <end position="720"/>
    </location>
</feature>
<dbReference type="GO" id="GO:0097539">
    <property type="term" value="C:ciliary transition fiber"/>
    <property type="evidence" value="ECO:0007669"/>
    <property type="project" value="UniProtKB-ARBA"/>
</dbReference>
<feature type="coiled-coil region" evidence="17">
    <location>
        <begin position="1697"/>
        <end position="1731"/>
    </location>
</feature>
<dbReference type="FunFam" id="3.30.1470.10:FF:000001">
    <property type="entry name" value="Centrosomal protein of 164 kDa"/>
    <property type="match status" value="1"/>
</dbReference>
<dbReference type="PANTHER" id="PTHR21715">
    <property type="entry name" value="RH04127P"/>
    <property type="match status" value="1"/>
</dbReference>
<dbReference type="GO" id="GO:0005814">
    <property type="term" value="C:centriole"/>
    <property type="evidence" value="ECO:0007669"/>
    <property type="project" value="UniProtKB-SubCell"/>
</dbReference>
<evidence type="ECO:0000259" key="19">
    <source>
        <dbReference type="PROSITE" id="PS50020"/>
    </source>
</evidence>
<feature type="compositionally biased region" description="Basic residues" evidence="18">
    <location>
        <begin position="117"/>
        <end position="131"/>
    </location>
</feature>
<dbReference type="GO" id="GO:0030030">
    <property type="term" value="P:cell projection organization"/>
    <property type="evidence" value="ECO:0007669"/>
    <property type="project" value="UniProtKB-KW"/>
</dbReference>
<feature type="compositionally biased region" description="Basic and acidic residues" evidence="18">
    <location>
        <begin position="1051"/>
        <end position="1062"/>
    </location>
</feature>
<dbReference type="PROSITE" id="PS50020">
    <property type="entry name" value="WW_DOMAIN_2"/>
    <property type="match status" value="1"/>
</dbReference>